<reference evidence="7" key="2">
    <citation type="submission" date="2015-03" db="EMBL/GenBank/DDBJ databases">
        <title>Genome sequence of Paenibacillus beijingensis strain DSM 24997T.</title>
        <authorList>
            <person name="Kwak Y."/>
            <person name="Shin J.-H."/>
        </authorList>
    </citation>
    <scope>NUCLEOTIDE SEQUENCE [LARGE SCALE GENOMIC DNA]</scope>
    <source>
        <strain evidence="7">DSM 24997</strain>
    </source>
</reference>
<organism evidence="6 7">
    <name type="scientific">Paenibacillus beijingensis</name>
    <dbReference type="NCBI Taxonomy" id="1126833"/>
    <lineage>
        <taxon>Bacteria</taxon>
        <taxon>Bacillati</taxon>
        <taxon>Bacillota</taxon>
        <taxon>Bacilli</taxon>
        <taxon>Bacillales</taxon>
        <taxon>Paenibacillaceae</taxon>
        <taxon>Paenibacillus</taxon>
    </lineage>
</organism>
<dbReference type="PROSITE" id="PS01037">
    <property type="entry name" value="SBP_BACTERIAL_1"/>
    <property type="match status" value="1"/>
</dbReference>
<name>A0A0D5NFP1_9BACL</name>
<dbReference type="GO" id="GO:0015768">
    <property type="term" value="P:maltose transport"/>
    <property type="evidence" value="ECO:0007669"/>
    <property type="project" value="TreeGrafter"/>
</dbReference>
<sequence length="448" mass="48457">MNKGLMSGKWFRAAALSAIVSVALAGCASGQNSGNAPKETGTGAAGSASQSEGTKKNVTLKIFQSKVEINEALNKLKDEYEATHPGVKLEVDSSLSDSYATSIKAKFAAGEMPDIFSIGGDRDLNLWADNIEDLSDQPWVNDMLDMTKPGITKDGNIYGLPLTVEGVGFLYNKDLFAKAGITEVPTTLTGLKDAVAKLKAAGISAFVTPYGSSYNPGVFAANNPFAKQADPDKFMSELNDGTAKISDNQTFKDWMNQVDLEIKNAESNPLTVDYNTQVTNFANQKGAITTGCNCSQPLIDAVNPDLNLGVMPMPINDDAKLNDNIFVSVPSYWVISKNSPVKEEAKEFLNWLVTSETGRKYITEEFKLIPAFKTFEAKPGVIGDLGDSVQEYVKAGKVLPNEVNKYPAESMPFEFGATLQKYAAGKLTTHEQVLAEFQSSWDKLKSKK</sequence>
<dbReference type="GO" id="GO:0055085">
    <property type="term" value="P:transmembrane transport"/>
    <property type="evidence" value="ECO:0007669"/>
    <property type="project" value="InterPro"/>
</dbReference>
<evidence type="ECO:0000256" key="3">
    <source>
        <dbReference type="ARBA" id="ARBA00022729"/>
    </source>
</evidence>
<dbReference type="Pfam" id="PF01547">
    <property type="entry name" value="SBP_bac_1"/>
    <property type="match status" value="1"/>
</dbReference>
<dbReference type="PROSITE" id="PS51257">
    <property type="entry name" value="PROKAR_LIPOPROTEIN"/>
    <property type="match status" value="1"/>
</dbReference>
<proteinExistence type="inferred from homology"/>
<evidence type="ECO:0000256" key="2">
    <source>
        <dbReference type="ARBA" id="ARBA00022448"/>
    </source>
</evidence>
<dbReference type="EMBL" id="CP011058">
    <property type="protein sequence ID" value="AJY74086.1"/>
    <property type="molecule type" value="Genomic_DNA"/>
</dbReference>
<dbReference type="STRING" id="1126833.VN24_05060"/>
<feature type="region of interest" description="Disordered" evidence="4">
    <location>
        <begin position="31"/>
        <end position="51"/>
    </location>
</feature>
<feature type="signal peptide" evidence="5">
    <location>
        <begin position="1"/>
        <end position="25"/>
    </location>
</feature>
<accession>A0A0D5NFP1</accession>
<dbReference type="GO" id="GO:1901982">
    <property type="term" value="F:maltose binding"/>
    <property type="evidence" value="ECO:0007669"/>
    <property type="project" value="TreeGrafter"/>
</dbReference>
<dbReference type="Proteomes" id="UP000032633">
    <property type="component" value="Chromosome"/>
</dbReference>
<evidence type="ECO:0000313" key="6">
    <source>
        <dbReference type="EMBL" id="AJY74086.1"/>
    </source>
</evidence>
<evidence type="ECO:0008006" key="8">
    <source>
        <dbReference type="Google" id="ProtNLM"/>
    </source>
</evidence>
<dbReference type="AlphaFoldDB" id="A0A0D5NFP1"/>
<dbReference type="InterPro" id="IPR006061">
    <property type="entry name" value="SBP_1_CS"/>
</dbReference>
<dbReference type="PANTHER" id="PTHR30061:SF50">
    <property type="entry name" value="MALTOSE_MALTODEXTRIN-BINDING PERIPLASMIC PROTEIN"/>
    <property type="match status" value="1"/>
</dbReference>
<feature type="chain" id="PRO_5039075747" description="ABC transporter substrate-binding protein" evidence="5">
    <location>
        <begin position="26"/>
        <end position="448"/>
    </location>
</feature>
<dbReference type="HOGENOM" id="CLU_031285_12_3_9"/>
<evidence type="ECO:0000256" key="1">
    <source>
        <dbReference type="ARBA" id="ARBA00008520"/>
    </source>
</evidence>
<dbReference type="SUPFAM" id="SSF53850">
    <property type="entry name" value="Periplasmic binding protein-like II"/>
    <property type="match status" value="1"/>
</dbReference>
<dbReference type="PATRIC" id="fig|1126833.4.peg.1119"/>
<keyword evidence="7" id="KW-1185">Reference proteome</keyword>
<dbReference type="KEGG" id="pbj:VN24_05060"/>
<dbReference type="GO" id="GO:0042956">
    <property type="term" value="P:maltodextrin transmembrane transport"/>
    <property type="evidence" value="ECO:0007669"/>
    <property type="project" value="TreeGrafter"/>
</dbReference>
<keyword evidence="3 5" id="KW-0732">Signal</keyword>
<evidence type="ECO:0000256" key="5">
    <source>
        <dbReference type="SAM" id="SignalP"/>
    </source>
</evidence>
<dbReference type="Gene3D" id="3.40.190.10">
    <property type="entry name" value="Periplasmic binding protein-like II"/>
    <property type="match status" value="2"/>
</dbReference>
<dbReference type="GO" id="GO:0055052">
    <property type="term" value="C:ATP-binding cassette (ABC) transporter complex, substrate-binding subunit-containing"/>
    <property type="evidence" value="ECO:0007669"/>
    <property type="project" value="TreeGrafter"/>
</dbReference>
<evidence type="ECO:0000256" key="4">
    <source>
        <dbReference type="SAM" id="MobiDB-lite"/>
    </source>
</evidence>
<keyword evidence="2" id="KW-0813">Transport</keyword>
<protein>
    <recommendedName>
        <fullName evidence="8">ABC transporter substrate-binding protein</fullName>
    </recommendedName>
</protein>
<gene>
    <name evidence="6" type="ORF">VN24_05060</name>
</gene>
<reference evidence="6 7" key="1">
    <citation type="journal article" date="2015" name="J. Biotechnol.">
        <title>Complete genome sequence of Paenibacillus beijingensis 7188(T) (=DSM 24997(T)), a novel rhizobacterium from jujube garden soil.</title>
        <authorList>
            <person name="Kwak Y."/>
            <person name="Shin J.H."/>
        </authorList>
    </citation>
    <scope>NUCLEOTIDE SEQUENCE [LARGE SCALE GENOMIC DNA]</scope>
    <source>
        <strain evidence="6 7">DSM 24997</strain>
    </source>
</reference>
<dbReference type="PANTHER" id="PTHR30061">
    <property type="entry name" value="MALTOSE-BINDING PERIPLASMIC PROTEIN"/>
    <property type="match status" value="1"/>
</dbReference>
<comment type="similarity">
    <text evidence="1">Belongs to the bacterial solute-binding protein 1 family.</text>
</comment>
<dbReference type="RefSeq" id="WP_045669522.1">
    <property type="nucleotide sequence ID" value="NZ_CP011058.1"/>
</dbReference>
<dbReference type="InterPro" id="IPR006059">
    <property type="entry name" value="SBP"/>
</dbReference>
<evidence type="ECO:0000313" key="7">
    <source>
        <dbReference type="Proteomes" id="UP000032633"/>
    </source>
</evidence>